<dbReference type="Proteomes" id="UP001057402">
    <property type="component" value="Chromosome 2"/>
</dbReference>
<sequence>MSQKALLRHRQVSILPTGEPPDVAQDTGEDVEEDGVLSPAMPLNHFPVHKAVVYGQDMDSPVFLLIIIVSLPPNHDGETIGGMLKFQQRTQGNKAEEPGNNRQPRSKPGFISRYRFGVSVPKEILDCCVFT</sequence>
<proteinExistence type="predicted"/>
<name>A0ACB9S7W4_9MYRT</name>
<evidence type="ECO:0000313" key="2">
    <source>
        <dbReference type="Proteomes" id="UP001057402"/>
    </source>
</evidence>
<gene>
    <name evidence="1" type="ORF">MLD38_002439</name>
</gene>
<comment type="caution">
    <text evidence="1">The sequence shown here is derived from an EMBL/GenBank/DDBJ whole genome shotgun (WGS) entry which is preliminary data.</text>
</comment>
<reference evidence="2" key="1">
    <citation type="journal article" date="2023" name="Front. Plant Sci.">
        <title>Chromosomal-level genome assembly of Melastoma candidum provides insights into trichome evolution.</title>
        <authorList>
            <person name="Zhong Y."/>
            <person name="Wu W."/>
            <person name="Sun C."/>
            <person name="Zou P."/>
            <person name="Liu Y."/>
            <person name="Dai S."/>
            <person name="Zhou R."/>
        </authorList>
    </citation>
    <scope>NUCLEOTIDE SEQUENCE [LARGE SCALE GENOMIC DNA]</scope>
</reference>
<accession>A0ACB9S7W4</accession>
<evidence type="ECO:0000313" key="1">
    <source>
        <dbReference type="EMBL" id="KAI4384262.1"/>
    </source>
</evidence>
<organism evidence="1 2">
    <name type="scientific">Melastoma candidum</name>
    <dbReference type="NCBI Taxonomy" id="119954"/>
    <lineage>
        <taxon>Eukaryota</taxon>
        <taxon>Viridiplantae</taxon>
        <taxon>Streptophyta</taxon>
        <taxon>Embryophyta</taxon>
        <taxon>Tracheophyta</taxon>
        <taxon>Spermatophyta</taxon>
        <taxon>Magnoliopsida</taxon>
        <taxon>eudicotyledons</taxon>
        <taxon>Gunneridae</taxon>
        <taxon>Pentapetalae</taxon>
        <taxon>rosids</taxon>
        <taxon>malvids</taxon>
        <taxon>Myrtales</taxon>
        <taxon>Melastomataceae</taxon>
        <taxon>Melastomatoideae</taxon>
        <taxon>Melastomateae</taxon>
        <taxon>Melastoma</taxon>
    </lineage>
</organism>
<keyword evidence="2" id="KW-1185">Reference proteome</keyword>
<dbReference type="EMBL" id="CM042881">
    <property type="protein sequence ID" value="KAI4384262.1"/>
    <property type="molecule type" value="Genomic_DNA"/>
</dbReference>
<protein>
    <submittedName>
        <fullName evidence="1">Uncharacterized protein</fullName>
    </submittedName>
</protein>